<dbReference type="GO" id="GO:0016702">
    <property type="term" value="F:oxidoreductase activity, acting on single donors with incorporation of molecular oxygen, incorporation of two atoms of oxygen"/>
    <property type="evidence" value="ECO:0007669"/>
    <property type="project" value="UniProtKB-ARBA"/>
</dbReference>
<gene>
    <name evidence="2" type="primary">amnA</name>
</gene>
<keyword evidence="2" id="KW-0560">Oxidoreductase</keyword>
<proteinExistence type="predicted"/>
<keyword evidence="2" id="KW-0223">Dioxygenase</keyword>
<protein>
    <submittedName>
        <fullName evidence="2">2-amino-5-chlorophenol 1,6-dioxygenase alpha subunit (AmnA)</fullName>
    </submittedName>
</protein>
<name>A0A075GQJ9_9EURY</name>
<dbReference type="SUPFAM" id="SSF53213">
    <property type="entry name" value="LigB-like"/>
    <property type="match status" value="1"/>
</dbReference>
<dbReference type="AlphaFoldDB" id="A0A075GQJ9"/>
<dbReference type="InterPro" id="IPR004183">
    <property type="entry name" value="Xdiol_dOase_suB"/>
</dbReference>
<evidence type="ECO:0000313" key="2">
    <source>
        <dbReference type="EMBL" id="AIF04407.1"/>
    </source>
</evidence>
<dbReference type="Gene3D" id="3.40.830.10">
    <property type="entry name" value="LigB-like"/>
    <property type="match status" value="1"/>
</dbReference>
<accession>A0A075GQJ9</accession>
<dbReference type="EMBL" id="KF900707">
    <property type="protein sequence ID" value="AIF04407.1"/>
    <property type="molecule type" value="Genomic_DNA"/>
</dbReference>
<dbReference type="Pfam" id="PF02900">
    <property type="entry name" value="LigB"/>
    <property type="match status" value="1"/>
</dbReference>
<evidence type="ECO:0000259" key="1">
    <source>
        <dbReference type="Pfam" id="PF02900"/>
    </source>
</evidence>
<reference evidence="2" key="1">
    <citation type="journal article" date="2014" name="Genome Biol. Evol.">
        <title>Pangenome evidence for extensive interdomain horizontal transfer affecting lineage core and shell genes in uncultured planktonic thaumarchaeota and euryarchaeota.</title>
        <authorList>
            <person name="Deschamps P."/>
            <person name="Zivanovic Y."/>
            <person name="Moreira D."/>
            <person name="Rodriguez-Valera F."/>
            <person name="Lopez-Garcia P."/>
        </authorList>
    </citation>
    <scope>NUCLEOTIDE SEQUENCE</scope>
</reference>
<dbReference type="GO" id="GO:0008198">
    <property type="term" value="F:ferrous iron binding"/>
    <property type="evidence" value="ECO:0007669"/>
    <property type="project" value="InterPro"/>
</dbReference>
<sequence>MSEGPVLFGVHVPPHPQPLLAHEQNEGWGRLRAAFDHCREQIELSGADILLVYSTTWPSIIGHQIQAHPEPEWVHVDDDFHFLGSMPYKFRMDTEFAEGYRDAAEARGLHARTIAYDGFPIDTGSVVALSLLNPNNRIPACIVSSNLYANRSETIVLGKAARDTLEEQGKKAVVVVVSSLSNRMFTEHIEPHEDRIHSQKDDDWNRKMLEFFADGRLEDISQLSREIHGQIRVSKVVAYKPIWWMAAVMGQHNNYAGQVHAYEALHGAGGAVISLSPTSHSIGDKEFDEDDVEFYRGDRDVLTQGMI</sequence>
<organism evidence="2">
    <name type="scientific">uncultured marine group II/III euryarchaeote KM3_174_A11</name>
    <dbReference type="NCBI Taxonomy" id="1457931"/>
    <lineage>
        <taxon>Archaea</taxon>
        <taxon>Methanobacteriati</taxon>
        <taxon>Methanobacteriota</taxon>
        <taxon>environmental samples</taxon>
    </lineage>
</organism>
<feature type="domain" description="Extradiol ring-cleavage dioxygenase class III enzyme subunit B" evidence="1">
    <location>
        <begin position="11"/>
        <end position="267"/>
    </location>
</feature>